<dbReference type="EC" id="3.1.3.25" evidence="9"/>
<evidence type="ECO:0000256" key="5">
    <source>
        <dbReference type="ARBA" id="ARBA00022723"/>
    </source>
</evidence>
<comment type="caution">
    <text evidence="10">The sequence shown here is derived from an EMBL/GenBank/DDBJ whole genome shotgun (WGS) entry which is preliminary data.</text>
</comment>
<dbReference type="GO" id="GO:0046854">
    <property type="term" value="P:phosphatidylinositol phosphate biosynthetic process"/>
    <property type="evidence" value="ECO:0007669"/>
    <property type="project" value="InterPro"/>
</dbReference>
<dbReference type="EMBL" id="JTDY01000500">
    <property type="protein sequence ID" value="KOB76894.1"/>
    <property type="molecule type" value="Genomic_DNA"/>
</dbReference>
<dbReference type="Gene3D" id="3.30.540.10">
    <property type="entry name" value="Fructose-1,6-Bisphosphatase, subunit A, domain 1"/>
    <property type="match status" value="1"/>
</dbReference>
<keyword evidence="7 8" id="KW-0460">Magnesium</keyword>
<feature type="binding site" evidence="8">
    <location>
        <position position="90"/>
    </location>
    <ligand>
        <name>Mg(2+)</name>
        <dbReference type="ChEBI" id="CHEBI:18420"/>
        <label>2</label>
    </ligand>
</feature>
<sequence>MCETVDEYFEVALSLVKKAGNLITAHTSGCKTFQQKSCDIDLVTEVDKNVEDTIIGGLKAKFPAHKFIGEETVSSGGKCELTDDPTWIIDPVDGTMNFIHGFPHSSISVGLTINKEAVAGIVYNPVLQQLFTAKKGQGAYYNDRQIHVSTIKELGKALITFEAGTSRDTEKRDAVFENFKLVVNKAHGVRCLGSAALNMAMVALGGADANFEFGIHAWDIAAGDILVREAGGVCIDPAGGKLDLLARRVLCAATPELAQELVASIAQLYPERD</sequence>
<keyword evidence="5 8" id="KW-0479">Metal-binding</keyword>
<dbReference type="AlphaFoldDB" id="A0A0L7LNG0"/>
<evidence type="ECO:0000256" key="4">
    <source>
        <dbReference type="ARBA" id="ARBA00009759"/>
    </source>
</evidence>
<dbReference type="PRINTS" id="PR00378">
    <property type="entry name" value="LIIMPHPHTASE"/>
</dbReference>
<comment type="catalytic activity">
    <reaction evidence="1 9">
        <text>a myo-inositol phosphate + H2O = myo-inositol + phosphate</text>
        <dbReference type="Rhea" id="RHEA:24056"/>
        <dbReference type="ChEBI" id="CHEBI:15377"/>
        <dbReference type="ChEBI" id="CHEBI:17268"/>
        <dbReference type="ChEBI" id="CHEBI:43474"/>
        <dbReference type="ChEBI" id="CHEBI:84139"/>
        <dbReference type="EC" id="3.1.3.25"/>
    </reaction>
</comment>
<organism evidence="10 11">
    <name type="scientific">Operophtera brumata</name>
    <name type="common">Winter moth</name>
    <name type="synonym">Phalaena brumata</name>
    <dbReference type="NCBI Taxonomy" id="104452"/>
    <lineage>
        <taxon>Eukaryota</taxon>
        <taxon>Metazoa</taxon>
        <taxon>Ecdysozoa</taxon>
        <taxon>Arthropoda</taxon>
        <taxon>Hexapoda</taxon>
        <taxon>Insecta</taxon>
        <taxon>Pterygota</taxon>
        <taxon>Neoptera</taxon>
        <taxon>Endopterygota</taxon>
        <taxon>Lepidoptera</taxon>
        <taxon>Glossata</taxon>
        <taxon>Ditrysia</taxon>
        <taxon>Geometroidea</taxon>
        <taxon>Geometridae</taxon>
        <taxon>Larentiinae</taxon>
        <taxon>Operophtera</taxon>
    </lineage>
</organism>
<dbReference type="UniPathway" id="UPA00823">
    <property type="reaction ID" value="UER00788"/>
</dbReference>
<dbReference type="InterPro" id="IPR020550">
    <property type="entry name" value="Inositol_monophosphatase_CS"/>
</dbReference>
<comment type="cofactor">
    <cofactor evidence="2 8 9">
        <name>Mg(2+)</name>
        <dbReference type="ChEBI" id="CHEBI:18420"/>
    </cofactor>
</comment>
<evidence type="ECO:0000256" key="7">
    <source>
        <dbReference type="ARBA" id="ARBA00022842"/>
    </source>
</evidence>
<dbReference type="FunFam" id="3.40.190.80:FF:000002">
    <property type="entry name" value="Inositol-1-monophosphatase"/>
    <property type="match status" value="1"/>
</dbReference>
<feature type="binding site" evidence="8">
    <location>
        <position position="219"/>
    </location>
    <ligand>
        <name>Mg(2+)</name>
        <dbReference type="ChEBI" id="CHEBI:18420"/>
        <label>1</label>
        <note>catalytic</note>
    </ligand>
</feature>
<dbReference type="PROSITE" id="PS00629">
    <property type="entry name" value="IMP_1"/>
    <property type="match status" value="1"/>
</dbReference>
<gene>
    <name evidence="10" type="ORF">OBRU01_02139</name>
</gene>
<accession>A0A0L7LNG0</accession>
<feature type="binding site" evidence="8">
    <location>
        <position position="70"/>
    </location>
    <ligand>
        <name>Mg(2+)</name>
        <dbReference type="ChEBI" id="CHEBI:18420"/>
        <label>1</label>
        <note>catalytic</note>
    </ligand>
</feature>
<evidence type="ECO:0000256" key="9">
    <source>
        <dbReference type="RuleBase" id="RU364068"/>
    </source>
</evidence>
<evidence type="ECO:0000256" key="2">
    <source>
        <dbReference type="ARBA" id="ARBA00001946"/>
    </source>
</evidence>
<dbReference type="FunFam" id="3.30.540.10:FF:000004">
    <property type="entry name" value="Inositol-1-monophosphatase"/>
    <property type="match status" value="1"/>
</dbReference>
<dbReference type="PROSITE" id="PS00630">
    <property type="entry name" value="IMP_2"/>
    <property type="match status" value="1"/>
</dbReference>
<dbReference type="InterPro" id="IPR033942">
    <property type="entry name" value="IMPase"/>
</dbReference>
<dbReference type="OrthoDB" id="10254945at2759"/>
<evidence type="ECO:0000256" key="6">
    <source>
        <dbReference type="ARBA" id="ARBA00022801"/>
    </source>
</evidence>
<dbReference type="PRINTS" id="PR00377">
    <property type="entry name" value="IMPHPHTASES"/>
</dbReference>
<dbReference type="Gene3D" id="3.40.190.80">
    <property type="match status" value="1"/>
</dbReference>
<keyword evidence="11" id="KW-1185">Reference proteome</keyword>
<dbReference type="PANTHER" id="PTHR20854">
    <property type="entry name" value="INOSITOL MONOPHOSPHATASE"/>
    <property type="match status" value="1"/>
</dbReference>
<dbReference type="InterPro" id="IPR020583">
    <property type="entry name" value="Inositol_monoP_metal-BS"/>
</dbReference>
<evidence type="ECO:0000256" key="1">
    <source>
        <dbReference type="ARBA" id="ARBA00001033"/>
    </source>
</evidence>
<dbReference type="CDD" id="cd01639">
    <property type="entry name" value="IMPase"/>
    <property type="match status" value="1"/>
</dbReference>
<dbReference type="GO" id="GO:0007165">
    <property type="term" value="P:signal transduction"/>
    <property type="evidence" value="ECO:0007669"/>
    <property type="project" value="TreeGrafter"/>
</dbReference>
<dbReference type="GO" id="GO:0008934">
    <property type="term" value="F:inositol monophosphate 1-phosphatase activity"/>
    <property type="evidence" value="ECO:0007669"/>
    <property type="project" value="InterPro"/>
</dbReference>
<keyword evidence="6 9" id="KW-0378">Hydrolase</keyword>
<protein>
    <recommendedName>
        <fullName evidence="9">Inositol-1-monophosphatase</fullName>
        <ecNumber evidence="9">3.1.3.25</ecNumber>
    </recommendedName>
</protein>
<dbReference type="GO" id="GO:0046872">
    <property type="term" value="F:metal ion binding"/>
    <property type="evidence" value="ECO:0007669"/>
    <property type="project" value="UniProtKB-KW"/>
</dbReference>
<dbReference type="GO" id="GO:0006021">
    <property type="term" value="P:inositol biosynthetic process"/>
    <property type="evidence" value="ECO:0007669"/>
    <property type="project" value="UniProtKB-UniPathway"/>
</dbReference>
<dbReference type="InterPro" id="IPR020552">
    <property type="entry name" value="Inositol_monoPase_Li-sen"/>
</dbReference>
<reference evidence="10 11" key="1">
    <citation type="journal article" date="2015" name="Genome Biol. Evol.">
        <title>The genome of winter moth (Operophtera brumata) provides a genomic perspective on sexual dimorphism and phenology.</title>
        <authorList>
            <person name="Derks M.F."/>
            <person name="Smit S."/>
            <person name="Salis L."/>
            <person name="Schijlen E."/>
            <person name="Bossers A."/>
            <person name="Mateman C."/>
            <person name="Pijl A.S."/>
            <person name="de Ridder D."/>
            <person name="Groenen M.A."/>
            <person name="Visser M.E."/>
            <person name="Megens H.J."/>
        </authorList>
    </citation>
    <scope>NUCLEOTIDE SEQUENCE [LARGE SCALE GENOMIC DNA]</scope>
    <source>
        <strain evidence="10">WM2013NL</strain>
        <tissue evidence="10">Head and thorax</tissue>
    </source>
</reference>
<evidence type="ECO:0000256" key="8">
    <source>
        <dbReference type="PIRSR" id="PIRSR600760-2"/>
    </source>
</evidence>
<proteinExistence type="inferred from homology"/>
<dbReference type="PANTHER" id="PTHR20854:SF4">
    <property type="entry name" value="INOSITOL-1-MONOPHOSPHATASE-RELATED"/>
    <property type="match status" value="1"/>
</dbReference>
<dbReference type="SUPFAM" id="SSF56655">
    <property type="entry name" value="Carbohydrate phosphatase"/>
    <property type="match status" value="1"/>
</dbReference>
<dbReference type="STRING" id="104452.A0A0L7LNG0"/>
<name>A0A0L7LNG0_OPEBR</name>
<comment type="similarity">
    <text evidence="4 9">Belongs to the inositol monophosphatase superfamily.</text>
</comment>
<comment type="pathway">
    <text evidence="3 9">Polyol metabolism; myo-inositol biosynthesis; myo-inositol from D-glucose 6-phosphate: step 2/2.</text>
</comment>
<dbReference type="Pfam" id="PF00459">
    <property type="entry name" value="Inositol_P"/>
    <property type="match status" value="1"/>
</dbReference>
<evidence type="ECO:0000313" key="10">
    <source>
        <dbReference type="EMBL" id="KOB76894.1"/>
    </source>
</evidence>
<evidence type="ECO:0000256" key="3">
    <source>
        <dbReference type="ARBA" id="ARBA00005152"/>
    </source>
</evidence>
<feature type="binding site" evidence="8">
    <location>
        <position position="93"/>
    </location>
    <ligand>
        <name>Mg(2+)</name>
        <dbReference type="ChEBI" id="CHEBI:18420"/>
        <label>2</label>
    </ligand>
</feature>
<evidence type="ECO:0000313" key="11">
    <source>
        <dbReference type="Proteomes" id="UP000037510"/>
    </source>
</evidence>
<dbReference type="InterPro" id="IPR000760">
    <property type="entry name" value="Inositol_monophosphatase-like"/>
</dbReference>
<dbReference type="Proteomes" id="UP000037510">
    <property type="component" value="Unassembled WGS sequence"/>
</dbReference>